<accession>A0A5C4J1U8</accession>
<sequence>MATNRWRHTRGDNDRVCRCLACLLLALLLTGGSTGPHKGQWGSSMHIRDDACAIVAVRGTCKAIQVGTRIQRYSLLRAGNPTAETAIIDLGGPGGSVLAQGDNAARFRTAHPGLGDRFNLLFLEEPWVINSVGDSCDAALRTYYRTVRNRPERGASAGTRLVHDCDLGQAHGHWGFSPNFYPVFLTEIERRESLRVNAFAGFSFGSVRLSYLSGRSFDWVVLARPFPVGVTGTALVEARSRLLNRLSIDVLPGRKAVGLSRGTASSRFDSYSALIELGYLDDDRLTDVAARFGGEVTHNLSHQLWQRYGQDSVSPGILAIFDETCQVLGPWPRPLKRMTSVADALAAWHLPCRPARRQVPRLPHMARFCVVTSPTDSVTPQNLVRQQFEDRKAVWVVSHRRSHHSMDRVDECFESIGVRGAS</sequence>
<organism evidence="1 2">
    <name type="scientific">Actinomadura soli</name>
    <dbReference type="NCBI Taxonomy" id="2508997"/>
    <lineage>
        <taxon>Bacteria</taxon>
        <taxon>Bacillati</taxon>
        <taxon>Actinomycetota</taxon>
        <taxon>Actinomycetes</taxon>
        <taxon>Streptosporangiales</taxon>
        <taxon>Thermomonosporaceae</taxon>
        <taxon>Actinomadura</taxon>
    </lineage>
</organism>
<name>A0A5C4J1U8_9ACTN</name>
<dbReference type="RefSeq" id="WP_138649344.1">
    <property type="nucleotide sequence ID" value="NZ_VCKW01000266.1"/>
</dbReference>
<evidence type="ECO:0008006" key="3">
    <source>
        <dbReference type="Google" id="ProtNLM"/>
    </source>
</evidence>
<keyword evidence="2" id="KW-1185">Reference proteome</keyword>
<gene>
    <name evidence="1" type="ORF">ETD83_34180</name>
</gene>
<dbReference type="OrthoDB" id="3381800at2"/>
<evidence type="ECO:0000313" key="1">
    <source>
        <dbReference type="EMBL" id="TMQ90716.1"/>
    </source>
</evidence>
<dbReference type="AlphaFoldDB" id="A0A5C4J1U8"/>
<dbReference type="EMBL" id="VCKW01000266">
    <property type="protein sequence ID" value="TMQ90716.1"/>
    <property type="molecule type" value="Genomic_DNA"/>
</dbReference>
<reference evidence="1 2" key="1">
    <citation type="submission" date="2019-05" db="EMBL/GenBank/DDBJ databases">
        <title>Draft genome sequence of Actinomadura sp. 14C53.</title>
        <authorList>
            <person name="Saricaoglu S."/>
            <person name="Isik K."/>
        </authorList>
    </citation>
    <scope>NUCLEOTIDE SEQUENCE [LARGE SCALE GENOMIC DNA]</scope>
    <source>
        <strain evidence="1 2">14C53</strain>
    </source>
</reference>
<protein>
    <recommendedName>
        <fullName evidence="3">Alpha/beta hydrolase</fullName>
    </recommendedName>
</protein>
<dbReference type="Proteomes" id="UP000309174">
    <property type="component" value="Unassembled WGS sequence"/>
</dbReference>
<proteinExistence type="predicted"/>
<evidence type="ECO:0000313" key="2">
    <source>
        <dbReference type="Proteomes" id="UP000309174"/>
    </source>
</evidence>
<comment type="caution">
    <text evidence="1">The sequence shown here is derived from an EMBL/GenBank/DDBJ whole genome shotgun (WGS) entry which is preliminary data.</text>
</comment>